<dbReference type="PRINTS" id="PR00038">
    <property type="entry name" value="HTHLUXR"/>
</dbReference>
<dbReference type="InterPro" id="IPR041664">
    <property type="entry name" value="AAA_16"/>
</dbReference>
<sequence length="941" mass="101167">MPTDAYPLIGRDAQLAALTGEWEAAATGARLVLLGADAGGGKTTVVAELVSRLGDRAQVLVGHAVPLGGEGLAYVPVSRVLRGLTATVGTETVADWAGAGADTLGTVLPELGRGRELEHDRLRLFEAVTRVLERAAAEHPLLVVLEDLHWADEGTRQLVRFAVQALGGAPVLLVLTYRTDELHRRHPLRPFLAELQRLAVVSRVDLPRLDRFEVQAMAASRLGRQPSAELVERLHERSEGVPYFVAELTQALSGDCVELPDTLRDALLVRIGRMSEPAQALVRLMSTAGTSISHALLHEVAAADADDARTDALLREAVDAGVLSTTEDGYLFRHALLREVLHEDLLPGEHARTHIRFAEVLTARPDLGVVGAETELAHHWYAGHDLPRAFDAALAAARTASSPYERLAMLERVLELWDRVDHEGTGSRADVLEQAATLARRVGDARRGLPLVEAALAETDPATQPLVAACRLVLKGYLQGLSTDDLFRSYLDAIATTSEAVRLTDPFGATEERARALDALSTQLMLTGNLAPALETAREAERTAVAIGHDEMQASAVNTTGCVLVSQGEEEEGLATLRRSAPLSARNPWMEVRYHVNMSDALLTAGQAAESLEVAGRGVELARAQGISRAVGTMLAGNALEAALELGDWERAAELRRNGEVSASLGHHAVHLRLVGAWMDVWQGRPDAARAVLDLPGPTPSPAGRLPQYYRIWCTAKAELAWFDGDPARAWAELEPLLDNCGLMKQQDRWRLLCTAARSAAATGDPGTGARLLAMADGVRDDVAVAAWARPLLVAELDDEAGAWATTVDALAMGPVHLGAYARWRWASRLLADQRRAEAETPWRDALVVAERMGLAPLRRRLLELGRRGGLGTQPASGTLTPRETEVLRLVAEGRSNGEIAGELFISVKTVSVHVSNVLAKLSASSRGEAAAVARRRGLLD</sequence>
<dbReference type="SUPFAM" id="SSF46894">
    <property type="entry name" value="C-terminal effector domain of the bipartite response regulators"/>
    <property type="match status" value="1"/>
</dbReference>
<reference evidence="4 5" key="1">
    <citation type="submission" date="2016-10" db="EMBL/GenBank/DDBJ databases">
        <authorList>
            <person name="de Groot N.N."/>
        </authorList>
    </citation>
    <scope>NUCLEOTIDE SEQUENCE [LARGE SCALE GENOMIC DNA]</scope>
    <source>
        <strain evidence="4 5">MON 2.2</strain>
    </source>
</reference>
<dbReference type="CDD" id="cd06170">
    <property type="entry name" value="LuxR_C_like"/>
    <property type="match status" value="1"/>
</dbReference>
<dbReference type="PROSITE" id="PS00622">
    <property type="entry name" value="HTH_LUXR_1"/>
    <property type="match status" value="1"/>
</dbReference>
<dbReference type="RefSeq" id="WP_157676930.1">
    <property type="nucleotide sequence ID" value="NZ_LT629688.1"/>
</dbReference>
<feature type="domain" description="HTH luxR-type" evidence="3">
    <location>
        <begin position="873"/>
        <end position="938"/>
    </location>
</feature>
<keyword evidence="1" id="KW-0547">Nucleotide-binding</keyword>
<dbReference type="SUPFAM" id="SSF48452">
    <property type="entry name" value="TPR-like"/>
    <property type="match status" value="1"/>
</dbReference>
<dbReference type="PROSITE" id="PS50043">
    <property type="entry name" value="HTH_LUXR_2"/>
    <property type="match status" value="1"/>
</dbReference>
<dbReference type="PANTHER" id="PTHR16305:SF35">
    <property type="entry name" value="TRANSCRIPTIONAL ACTIVATOR DOMAIN"/>
    <property type="match status" value="1"/>
</dbReference>
<proteinExistence type="predicted"/>
<dbReference type="Pfam" id="PF00196">
    <property type="entry name" value="GerE"/>
    <property type="match status" value="1"/>
</dbReference>
<evidence type="ECO:0000256" key="1">
    <source>
        <dbReference type="ARBA" id="ARBA00022741"/>
    </source>
</evidence>
<dbReference type="InterPro" id="IPR027417">
    <property type="entry name" value="P-loop_NTPase"/>
</dbReference>
<evidence type="ECO:0000313" key="4">
    <source>
        <dbReference type="EMBL" id="SDD22867.1"/>
    </source>
</evidence>
<dbReference type="Gene3D" id="1.10.10.10">
    <property type="entry name" value="Winged helix-like DNA-binding domain superfamily/Winged helix DNA-binding domain"/>
    <property type="match status" value="1"/>
</dbReference>
<dbReference type="STRING" id="675864.SAMN04489747_0497"/>
<dbReference type="InterPro" id="IPR000792">
    <property type="entry name" value="Tscrpt_reg_LuxR_C"/>
</dbReference>
<keyword evidence="5" id="KW-1185">Reference proteome</keyword>
<dbReference type="Proteomes" id="UP000198546">
    <property type="component" value="Chromosome i"/>
</dbReference>
<dbReference type="InterPro" id="IPR016032">
    <property type="entry name" value="Sig_transdc_resp-reg_C-effctor"/>
</dbReference>
<dbReference type="SMART" id="SM00421">
    <property type="entry name" value="HTH_LUXR"/>
    <property type="match status" value="1"/>
</dbReference>
<dbReference type="PANTHER" id="PTHR16305">
    <property type="entry name" value="TESTICULAR SOLUBLE ADENYLYL CYCLASE"/>
    <property type="match status" value="1"/>
</dbReference>
<accession>A0A1G6T327</accession>
<dbReference type="SUPFAM" id="SSF52540">
    <property type="entry name" value="P-loop containing nucleoside triphosphate hydrolases"/>
    <property type="match status" value="1"/>
</dbReference>
<dbReference type="InterPro" id="IPR011990">
    <property type="entry name" value="TPR-like_helical_dom_sf"/>
</dbReference>
<dbReference type="GO" id="GO:0005737">
    <property type="term" value="C:cytoplasm"/>
    <property type="evidence" value="ECO:0007669"/>
    <property type="project" value="TreeGrafter"/>
</dbReference>
<dbReference type="GO" id="GO:0004016">
    <property type="term" value="F:adenylate cyclase activity"/>
    <property type="evidence" value="ECO:0007669"/>
    <property type="project" value="TreeGrafter"/>
</dbReference>
<dbReference type="GO" id="GO:0003677">
    <property type="term" value="F:DNA binding"/>
    <property type="evidence" value="ECO:0007669"/>
    <property type="project" value="InterPro"/>
</dbReference>
<protein>
    <submittedName>
        <fullName evidence="4">Regulatory protein, luxR family</fullName>
    </submittedName>
</protein>
<dbReference type="EMBL" id="LT629688">
    <property type="protein sequence ID" value="SDD22867.1"/>
    <property type="molecule type" value="Genomic_DNA"/>
</dbReference>
<dbReference type="OrthoDB" id="5476461at2"/>
<dbReference type="GO" id="GO:0005524">
    <property type="term" value="F:ATP binding"/>
    <property type="evidence" value="ECO:0007669"/>
    <property type="project" value="UniProtKB-KW"/>
</dbReference>
<evidence type="ECO:0000259" key="3">
    <source>
        <dbReference type="PROSITE" id="PS50043"/>
    </source>
</evidence>
<dbReference type="GO" id="GO:0006355">
    <property type="term" value="P:regulation of DNA-templated transcription"/>
    <property type="evidence" value="ECO:0007669"/>
    <property type="project" value="InterPro"/>
</dbReference>
<name>A0A1G6T327_9ACTN</name>
<dbReference type="InterPro" id="IPR036388">
    <property type="entry name" value="WH-like_DNA-bd_sf"/>
</dbReference>
<dbReference type="Gene3D" id="1.25.40.10">
    <property type="entry name" value="Tetratricopeptide repeat domain"/>
    <property type="match status" value="1"/>
</dbReference>
<dbReference type="AlphaFoldDB" id="A0A1G6T327"/>
<gene>
    <name evidence="4" type="ORF">SAMN04489747_0497</name>
</gene>
<evidence type="ECO:0000256" key="2">
    <source>
        <dbReference type="ARBA" id="ARBA00022840"/>
    </source>
</evidence>
<dbReference type="Pfam" id="PF13191">
    <property type="entry name" value="AAA_16"/>
    <property type="match status" value="1"/>
</dbReference>
<organism evidence="4 5">
    <name type="scientific">Auraticoccus monumenti</name>
    <dbReference type="NCBI Taxonomy" id="675864"/>
    <lineage>
        <taxon>Bacteria</taxon>
        <taxon>Bacillati</taxon>
        <taxon>Actinomycetota</taxon>
        <taxon>Actinomycetes</taxon>
        <taxon>Propionibacteriales</taxon>
        <taxon>Propionibacteriaceae</taxon>
        <taxon>Auraticoccus</taxon>
    </lineage>
</organism>
<keyword evidence="2" id="KW-0067">ATP-binding</keyword>
<evidence type="ECO:0000313" key="5">
    <source>
        <dbReference type="Proteomes" id="UP000198546"/>
    </source>
</evidence>